<dbReference type="PATRIC" id="fig|1126833.4.peg.19"/>
<accession>A0A0D5NDU1</accession>
<evidence type="ECO:0000313" key="2">
    <source>
        <dbReference type="Proteomes" id="UP000032633"/>
    </source>
</evidence>
<gene>
    <name evidence="1" type="ORF">VN24_00070</name>
</gene>
<name>A0A0D5NDU1_9BACL</name>
<evidence type="ECO:0008006" key="3">
    <source>
        <dbReference type="Google" id="ProtNLM"/>
    </source>
</evidence>
<dbReference type="AlphaFoldDB" id="A0A0D5NDU1"/>
<organism evidence="1 2">
    <name type="scientific">Paenibacillus beijingensis</name>
    <dbReference type="NCBI Taxonomy" id="1126833"/>
    <lineage>
        <taxon>Bacteria</taxon>
        <taxon>Bacillati</taxon>
        <taxon>Bacillota</taxon>
        <taxon>Bacilli</taxon>
        <taxon>Bacillales</taxon>
        <taxon>Paenibacillaceae</taxon>
        <taxon>Paenibacillus</taxon>
    </lineage>
</organism>
<proteinExistence type="predicted"/>
<dbReference type="RefSeq" id="WP_045668750.1">
    <property type="nucleotide sequence ID" value="NZ_CP011058.1"/>
</dbReference>
<reference evidence="1 2" key="1">
    <citation type="journal article" date="2015" name="J. Biotechnol.">
        <title>Complete genome sequence of Paenibacillus beijingensis 7188(T) (=DSM 24997(T)), a novel rhizobacterium from jujube garden soil.</title>
        <authorList>
            <person name="Kwak Y."/>
            <person name="Shin J.H."/>
        </authorList>
    </citation>
    <scope>NUCLEOTIDE SEQUENCE [LARGE SCALE GENOMIC DNA]</scope>
    <source>
        <strain evidence="1 2">DSM 24997</strain>
    </source>
</reference>
<dbReference type="Proteomes" id="UP000032633">
    <property type="component" value="Chromosome"/>
</dbReference>
<evidence type="ECO:0000313" key="1">
    <source>
        <dbReference type="EMBL" id="AJY73315.1"/>
    </source>
</evidence>
<dbReference type="OrthoDB" id="2630463at2"/>
<protein>
    <recommendedName>
        <fullName evidence="3">Butirosin biosynthesis protein H N-terminal domain-containing protein</fullName>
    </recommendedName>
</protein>
<dbReference type="HOGENOM" id="CLU_896709_0_0_9"/>
<dbReference type="KEGG" id="pbj:VN24_00070"/>
<keyword evidence="2" id="KW-1185">Reference proteome</keyword>
<sequence>MRMKIKQNERFVDQRIVAPSCFDDSIATYAEWLDSDYQLMFLNSWDFPYTSCADSIKNSFCWKNNKLDLLKEHHGLIFNRYLFSEQKLIISHLNESITMGYPVIVSVSAYWVPWDKNYRKKNDIVHNFIVTDVDMGKKKIMGIDPYYAIEHVCMSFEEFLQGGKSIIVYHGKKDSDIPNNRNLLRNELTSGLYGEYSLYSRMQQFCSDISSKKFSFEDGPQIIYQLSKVISGRTEFILLLDYLSKKSKINFDSVKVDLRKAAEQWNLIGALLMKHLLLQKEGTLNKVLSTINDVVNLELEIRKNLMTLTV</sequence>
<dbReference type="STRING" id="1126833.VN24_00070"/>
<dbReference type="EMBL" id="CP011058">
    <property type="protein sequence ID" value="AJY73315.1"/>
    <property type="molecule type" value="Genomic_DNA"/>
</dbReference>
<reference evidence="2" key="2">
    <citation type="submission" date="2015-03" db="EMBL/GenBank/DDBJ databases">
        <title>Genome sequence of Paenibacillus beijingensis strain DSM 24997T.</title>
        <authorList>
            <person name="Kwak Y."/>
            <person name="Shin J.-H."/>
        </authorList>
    </citation>
    <scope>NUCLEOTIDE SEQUENCE [LARGE SCALE GENOMIC DNA]</scope>
    <source>
        <strain evidence="2">DSM 24997</strain>
    </source>
</reference>